<feature type="coiled-coil region" evidence="1">
    <location>
        <begin position="222"/>
        <end position="249"/>
    </location>
</feature>
<name>W7XJS9_TETTS</name>
<dbReference type="AlphaFoldDB" id="W7XJS9"/>
<proteinExistence type="predicted"/>
<keyword evidence="1" id="KW-0175">Coiled coil</keyword>
<evidence type="ECO:0000256" key="1">
    <source>
        <dbReference type="SAM" id="Coils"/>
    </source>
</evidence>
<evidence type="ECO:0000313" key="3">
    <source>
        <dbReference type="Proteomes" id="UP000009168"/>
    </source>
</evidence>
<protein>
    <submittedName>
        <fullName evidence="2">Uncharacterized protein</fullName>
    </submittedName>
</protein>
<dbReference type="EMBL" id="GG662699">
    <property type="protein sequence ID" value="EWS74299.1"/>
    <property type="molecule type" value="Genomic_DNA"/>
</dbReference>
<keyword evidence="3" id="KW-1185">Reference proteome</keyword>
<gene>
    <name evidence="2" type="ORF">TTHERM_000130009</name>
</gene>
<sequence length="262" mass="30826">MQEFHLDNLNISSLQNKTENEEENVNVLHSFQNTQLNFKTKMEVPIQNNTQQCNNEKTKAYTEIPIQNNTQQSQFRVRPRSNVFGNKQYQEALYYYESAIIYCFIDMGFANIQQFMDSLKKSLNNLVKSQEEEKQKIIIVCISLILLSHTIKEAIIDRNDVISSEVMAYKLFEKMQTQKCLLDQAIKYTEIVLDLIQYLKNKNLIEFTDDIIIITQANYLELKIHKSPIEQLEKLVNNLEQKLSSYTNHENGVLKRILIKQF</sequence>
<dbReference type="KEGG" id="tet:TTHERM_000130009"/>
<reference evidence="3" key="1">
    <citation type="journal article" date="2006" name="PLoS Biol.">
        <title>Macronuclear genome sequence of the ciliate Tetrahymena thermophila, a model eukaryote.</title>
        <authorList>
            <person name="Eisen J.A."/>
            <person name="Coyne R.S."/>
            <person name="Wu M."/>
            <person name="Wu D."/>
            <person name="Thiagarajan M."/>
            <person name="Wortman J.R."/>
            <person name="Badger J.H."/>
            <person name="Ren Q."/>
            <person name="Amedeo P."/>
            <person name="Jones K.M."/>
            <person name="Tallon L.J."/>
            <person name="Delcher A.L."/>
            <person name="Salzberg S.L."/>
            <person name="Silva J.C."/>
            <person name="Haas B.J."/>
            <person name="Majoros W.H."/>
            <person name="Farzad M."/>
            <person name="Carlton J.M."/>
            <person name="Smith R.K. Jr."/>
            <person name="Garg J."/>
            <person name="Pearlman R.E."/>
            <person name="Karrer K.M."/>
            <person name="Sun L."/>
            <person name="Manning G."/>
            <person name="Elde N.C."/>
            <person name="Turkewitz A.P."/>
            <person name="Asai D.J."/>
            <person name="Wilkes D.E."/>
            <person name="Wang Y."/>
            <person name="Cai H."/>
            <person name="Collins K."/>
            <person name="Stewart B.A."/>
            <person name="Lee S.R."/>
            <person name="Wilamowska K."/>
            <person name="Weinberg Z."/>
            <person name="Ruzzo W.L."/>
            <person name="Wloga D."/>
            <person name="Gaertig J."/>
            <person name="Frankel J."/>
            <person name="Tsao C.-C."/>
            <person name="Gorovsky M.A."/>
            <person name="Keeling P.J."/>
            <person name="Waller R.F."/>
            <person name="Patron N.J."/>
            <person name="Cherry J.M."/>
            <person name="Stover N.A."/>
            <person name="Krieger C.J."/>
            <person name="del Toro C."/>
            <person name="Ryder H.F."/>
            <person name="Williamson S.C."/>
            <person name="Barbeau R.A."/>
            <person name="Hamilton E.P."/>
            <person name="Orias E."/>
        </authorList>
    </citation>
    <scope>NUCLEOTIDE SEQUENCE [LARGE SCALE GENOMIC DNA]</scope>
    <source>
        <strain evidence="3">SB210</strain>
    </source>
</reference>
<dbReference type="InParanoid" id="W7XJS9"/>
<dbReference type="RefSeq" id="XP_012653120.1">
    <property type="nucleotide sequence ID" value="XM_012797666.1"/>
</dbReference>
<evidence type="ECO:0000313" key="2">
    <source>
        <dbReference type="EMBL" id="EWS74299.1"/>
    </source>
</evidence>
<dbReference type="Proteomes" id="UP000009168">
    <property type="component" value="Unassembled WGS sequence"/>
</dbReference>
<accession>W7XJS9</accession>
<dbReference type="GeneID" id="24437429"/>
<organism evidence="2 3">
    <name type="scientific">Tetrahymena thermophila (strain SB210)</name>
    <dbReference type="NCBI Taxonomy" id="312017"/>
    <lineage>
        <taxon>Eukaryota</taxon>
        <taxon>Sar</taxon>
        <taxon>Alveolata</taxon>
        <taxon>Ciliophora</taxon>
        <taxon>Intramacronucleata</taxon>
        <taxon>Oligohymenophorea</taxon>
        <taxon>Hymenostomatida</taxon>
        <taxon>Tetrahymenina</taxon>
        <taxon>Tetrahymenidae</taxon>
        <taxon>Tetrahymena</taxon>
    </lineage>
</organism>